<dbReference type="AlphaFoldDB" id="A0A2P5BDB7"/>
<dbReference type="EMBL" id="JXTB01000305">
    <property type="protein sequence ID" value="PON46785.1"/>
    <property type="molecule type" value="Genomic_DNA"/>
</dbReference>
<accession>A0A2P5BDB7</accession>
<protein>
    <submittedName>
        <fullName evidence="1">Uncharacterized protein</fullName>
    </submittedName>
</protein>
<evidence type="ECO:0000313" key="2">
    <source>
        <dbReference type="Proteomes" id="UP000237105"/>
    </source>
</evidence>
<reference evidence="2" key="1">
    <citation type="submission" date="2016-06" db="EMBL/GenBank/DDBJ databases">
        <title>Parallel loss of symbiosis genes in relatives of nitrogen-fixing non-legume Parasponia.</title>
        <authorList>
            <person name="Van Velzen R."/>
            <person name="Holmer R."/>
            <person name="Bu F."/>
            <person name="Rutten L."/>
            <person name="Van Zeijl A."/>
            <person name="Liu W."/>
            <person name="Santuari L."/>
            <person name="Cao Q."/>
            <person name="Sharma T."/>
            <person name="Shen D."/>
            <person name="Roswanjaya Y."/>
            <person name="Wardhani T."/>
            <person name="Kalhor M.S."/>
            <person name="Jansen J."/>
            <person name="Van den Hoogen J."/>
            <person name="Gungor B."/>
            <person name="Hartog M."/>
            <person name="Hontelez J."/>
            <person name="Verver J."/>
            <person name="Yang W.-C."/>
            <person name="Schijlen E."/>
            <person name="Repin R."/>
            <person name="Schilthuizen M."/>
            <person name="Schranz E."/>
            <person name="Heidstra R."/>
            <person name="Miyata K."/>
            <person name="Fedorova E."/>
            <person name="Kohlen W."/>
            <person name="Bisseling T."/>
            <person name="Smit S."/>
            <person name="Geurts R."/>
        </authorList>
    </citation>
    <scope>NUCLEOTIDE SEQUENCE [LARGE SCALE GENOMIC DNA]</scope>
    <source>
        <strain evidence="2">cv. WU1-14</strain>
    </source>
</reference>
<organism evidence="1 2">
    <name type="scientific">Parasponia andersonii</name>
    <name type="common">Sponia andersonii</name>
    <dbReference type="NCBI Taxonomy" id="3476"/>
    <lineage>
        <taxon>Eukaryota</taxon>
        <taxon>Viridiplantae</taxon>
        <taxon>Streptophyta</taxon>
        <taxon>Embryophyta</taxon>
        <taxon>Tracheophyta</taxon>
        <taxon>Spermatophyta</taxon>
        <taxon>Magnoliopsida</taxon>
        <taxon>eudicotyledons</taxon>
        <taxon>Gunneridae</taxon>
        <taxon>Pentapetalae</taxon>
        <taxon>rosids</taxon>
        <taxon>fabids</taxon>
        <taxon>Rosales</taxon>
        <taxon>Cannabaceae</taxon>
        <taxon>Parasponia</taxon>
    </lineage>
</organism>
<gene>
    <name evidence="1" type="ORF">PanWU01x14_248800</name>
</gene>
<name>A0A2P5BDB7_PARAD</name>
<evidence type="ECO:0000313" key="1">
    <source>
        <dbReference type="EMBL" id="PON46785.1"/>
    </source>
</evidence>
<comment type="caution">
    <text evidence="1">The sequence shown here is derived from an EMBL/GenBank/DDBJ whole genome shotgun (WGS) entry which is preliminary data.</text>
</comment>
<proteinExistence type="predicted"/>
<sequence length="84" mass="9770">MVKDVAISPCGFDHIEEMHLAVNGKPRKLEWRRMSMAEVPQIRKRAYAMKYLECLLTGQLLNAVTDENVKFFREKLSVNVFTII</sequence>
<dbReference type="Proteomes" id="UP000237105">
    <property type="component" value="Unassembled WGS sequence"/>
</dbReference>
<dbReference type="OrthoDB" id="10431869at2759"/>
<keyword evidence="2" id="KW-1185">Reference proteome</keyword>